<dbReference type="SUPFAM" id="SSF52788">
    <property type="entry name" value="Phosphotyrosine protein phosphatases I"/>
    <property type="match status" value="1"/>
</dbReference>
<keyword evidence="5" id="KW-0175">Coiled coil</keyword>
<evidence type="ECO:0000256" key="1">
    <source>
        <dbReference type="ARBA" id="ARBA00011063"/>
    </source>
</evidence>
<evidence type="ECO:0000259" key="6">
    <source>
        <dbReference type="SMART" id="SM00226"/>
    </source>
</evidence>
<dbReference type="InterPro" id="IPR036196">
    <property type="entry name" value="Ptyr_pPase_sf"/>
</dbReference>
<dbReference type="InterPro" id="IPR050438">
    <property type="entry name" value="LMW_PTPase"/>
</dbReference>
<evidence type="ECO:0000256" key="3">
    <source>
        <dbReference type="ARBA" id="ARBA00022912"/>
    </source>
</evidence>
<organism evidence="7 8">
    <name type="scientific">Gehongia tenuis</name>
    <dbReference type="NCBI Taxonomy" id="2763655"/>
    <lineage>
        <taxon>Bacteria</taxon>
        <taxon>Bacillati</taxon>
        <taxon>Bacillota</taxon>
        <taxon>Clostridia</taxon>
        <taxon>Christensenellales</taxon>
        <taxon>Christensenellaceae</taxon>
        <taxon>Gehongia</taxon>
    </lineage>
</organism>
<feature type="active site" description="Nucleophile" evidence="4">
    <location>
        <position position="8"/>
    </location>
</feature>
<evidence type="ECO:0000256" key="5">
    <source>
        <dbReference type="SAM" id="Coils"/>
    </source>
</evidence>
<reference evidence="7" key="1">
    <citation type="submission" date="2020-08" db="EMBL/GenBank/DDBJ databases">
        <title>Genome public.</title>
        <authorList>
            <person name="Liu C."/>
            <person name="Sun Q."/>
        </authorList>
    </citation>
    <scope>NUCLEOTIDE SEQUENCE</scope>
    <source>
        <strain evidence="7">NSJ-53</strain>
    </source>
</reference>
<evidence type="ECO:0000313" key="7">
    <source>
        <dbReference type="EMBL" id="MBC8531699.1"/>
    </source>
</evidence>
<dbReference type="PANTHER" id="PTHR11717">
    <property type="entry name" value="LOW MOLECULAR WEIGHT PROTEIN TYROSINE PHOSPHATASE"/>
    <property type="match status" value="1"/>
</dbReference>
<sequence>MIHVLFVCTGNTCRSPMAAALFNHWAEVMGMSSRVRAGSAGMAALGGEAASEHAVKAMARRGINLAHHRARPVEEAIPKADLVLCMGHGQAQLLRERYPRFAERIHPLMPYAWGLRTDVEDPYGGDLETYEAVAEKLEETVQSVLQKLENSRET</sequence>
<comment type="similarity">
    <text evidence="1">Belongs to the low molecular weight phosphotyrosine protein phosphatase family.</text>
</comment>
<evidence type="ECO:0000256" key="2">
    <source>
        <dbReference type="ARBA" id="ARBA00022801"/>
    </source>
</evidence>
<dbReference type="PRINTS" id="PR00719">
    <property type="entry name" value="LMWPTPASE"/>
</dbReference>
<feature type="active site" description="Proton donor" evidence="4">
    <location>
        <position position="121"/>
    </location>
</feature>
<dbReference type="RefSeq" id="WP_249316309.1">
    <property type="nucleotide sequence ID" value="NZ_JACRSR010000002.1"/>
</dbReference>
<dbReference type="Proteomes" id="UP000623172">
    <property type="component" value="Unassembled WGS sequence"/>
</dbReference>
<keyword evidence="8" id="KW-1185">Reference proteome</keyword>
<proteinExistence type="inferred from homology"/>
<dbReference type="EMBL" id="JACRSR010000002">
    <property type="protein sequence ID" value="MBC8531699.1"/>
    <property type="molecule type" value="Genomic_DNA"/>
</dbReference>
<dbReference type="AlphaFoldDB" id="A0A926D5C7"/>
<dbReference type="GO" id="GO:0004725">
    <property type="term" value="F:protein tyrosine phosphatase activity"/>
    <property type="evidence" value="ECO:0007669"/>
    <property type="project" value="InterPro"/>
</dbReference>
<comment type="caution">
    <text evidence="7">The sequence shown here is derived from an EMBL/GenBank/DDBJ whole genome shotgun (WGS) entry which is preliminary data.</text>
</comment>
<gene>
    <name evidence="7" type="ORF">H8696_07535</name>
</gene>
<dbReference type="SMART" id="SM00226">
    <property type="entry name" value="LMWPc"/>
    <property type="match status" value="1"/>
</dbReference>
<protein>
    <submittedName>
        <fullName evidence="7">Low molecular weight protein arginine phosphatase</fullName>
    </submittedName>
</protein>
<dbReference type="InterPro" id="IPR017867">
    <property type="entry name" value="Tyr_phospatase_low_mol_wt"/>
</dbReference>
<feature type="coiled-coil region" evidence="5">
    <location>
        <begin position="127"/>
        <end position="154"/>
    </location>
</feature>
<keyword evidence="2" id="KW-0378">Hydrolase</keyword>
<feature type="active site" evidence="4">
    <location>
        <position position="14"/>
    </location>
</feature>
<keyword evidence="3" id="KW-0904">Protein phosphatase</keyword>
<evidence type="ECO:0000256" key="4">
    <source>
        <dbReference type="PIRSR" id="PIRSR617867-1"/>
    </source>
</evidence>
<dbReference type="Gene3D" id="3.40.50.2300">
    <property type="match status" value="1"/>
</dbReference>
<dbReference type="PANTHER" id="PTHR11717:SF31">
    <property type="entry name" value="LOW MOLECULAR WEIGHT PROTEIN-TYROSINE-PHOSPHATASE ETP-RELATED"/>
    <property type="match status" value="1"/>
</dbReference>
<accession>A0A926D5C7</accession>
<dbReference type="CDD" id="cd16344">
    <property type="entry name" value="LMWPAP"/>
    <property type="match status" value="1"/>
</dbReference>
<feature type="domain" description="Phosphotyrosine protein phosphatase I" evidence="6">
    <location>
        <begin position="2"/>
        <end position="147"/>
    </location>
</feature>
<name>A0A926D5C7_9FIRM</name>
<evidence type="ECO:0000313" key="8">
    <source>
        <dbReference type="Proteomes" id="UP000623172"/>
    </source>
</evidence>
<dbReference type="InterPro" id="IPR023485">
    <property type="entry name" value="Ptyr_pPase"/>
</dbReference>
<dbReference type="Pfam" id="PF01451">
    <property type="entry name" value="LMWPc"/>
    <property type="match status" value="1"/>
</dbReference>